<name>A0A0F9DJB4_9ZZZZ</name>
<gene>
    <name evidence="1" type="ORF">LCGC14_2539080</name>
</gene>
<comment type="caution">
    <text evidence="1">The sequence shown here is derived from an EMBL/GenBank/DDBJ whole genome shotgun (WGS) entry which is preliminary data.</text>
</comment>
<organism evidence="1">
    <name type="scientific">marine sediment metagenome</name>
    <dbReference type="NCBI Taxonomy" id="412755"/>
    <lineage>
        <taxon>unclassified sequences</taxon>
        <taxon>metagenomes</taxon>
        <taxon>ecological metagenomes</taxon>
    </lineage>
</organism>
<protein>
    <submittedName>
        <fullName evidence="1">Uncharacterized protein</fullName>
    </submittedName>
</protein>
<evidence type="ECO:0000313" key="1">
    <source>
        <dbReference type="EMBL" id="KKL12108.1"/>
    </source>
</evidence>
<feature type="non-terminal residue" evidence="1">
    <location>
        <position position="39"/>
    </location>
</feature>
<sequence length="39" mass="4258">MGRLAVETFRLGDDQSSFFGDAGDVTFTYDGTDLVIDPQ</sequence>
<reference evidence="1" key="1">
    <citation type="journal article" date="2015" name="Nature">
        <title>Complex archaea that bridge the gap between prokaryotes and eukaryotes.</title>
        <authorList>
            <person name="Spang A."/>
            <person name="Saw J.H."/>
            <person name="Jorgensen S.L."/>
            <person name="Zaremba-Niedzwiedzka K."/>
            <person name="Martijn J."/>
            <person name="Lind A.E."/>
            <person name="van Eijk R."/>
            <person name="Schleper C."/>
            <person name="Guy L."/>
            <person name="Ettema T.J."/>
        </authorList>
    </citation>
    <scope>NUCLEOTIDE SEQUENCE</scope>
</reference>
<proteinExistence type="predicted"/>
<dbReference type="EMBL" id="LAZR01041391">
    <property type="protein sequence ID" value="KKL12108.1"/>
    <property type="molecule type" value="Genomic_DNA"/>
</dbReference>
<dbReference type="AlphaFoldDB" id="A0A0F9DJB4"/>
<accession>A0A0F9DJB4</accession>